<dbReference type="Proteomes" id="UP000008021">
    <property type="component" value="Chromosome 5"/>
</dbReference>
<evidence type="ECO:0000313" key="2">
    <source>
        <dbReference type="EnsemblPlants" id="OMERI05G08590.1"/>
    </source>
</evidence>
<evidence type="ECO:0000313" key="3">
    <source>
        <dbReference type="Proteomes" id="UP000008021"/>
    </source>
</evidence>
<dbReference type="HOGENOM" id="CLU_2433367_0_0_1"/>
<name>A0A0E0DP85_9ORYZ</name>
<dbReference type="Gramene" id="OMERI05G08590.1">
    <property type="protein sequence ID" value="OMERI05G08590.1"/>
    <property type="gene ID" value="OMERI05G08590"/>
</dbReference>
<evidence type="ECO:0000256" key="1">
    <source>
        <dbReference type="SAM" id="MobiDB-lite"/>
    </source>
</evidence>
<feature type="region of interest" description="Disordered" evidence="1">
    <location>
        <begin position="1"/>
        <end position="43"/>
    </location>
</feature>
<reference evidence="2" key="1">
    <citation type="submission" date="2015-04" db="UniProtKB">
        <authorList>
            <consortium name="EnsemblPlants"/>
        </authorList>
    </citation>
    <scope>IDENTIFICATION</scope>
</reference>
<organism evidence="2">
    <name type="scientific">Oryza meridionalis</name>
    <dbReference type="NCBI Taxonomy" id="40149"/>
    <lineage>
        <taxon>Eukaryota</taxon>
        <taxon>Viridiplantae</taxon>
        <taxon>Streptophyta</taxon>
        <taxon>Embryophyta</taxon>
        <taxon>Tracheophyta</taxon>
        <taxon>Spermatophyta</taxon>
        <taxon>Magnoliopsida</taxon>
        <taxon>Liliopsida</taxon>
        <taxon>Poales</taxon>
        <taxon>Poaceae</taxon>
        <taxon>BOP clade</taxon>
        <taxon>Oryzoideae</taxon>
        <taxon>Oryzeae</taxon>
        <taxon>Oryzinae</taxon>
        <taxon>Oryza</taxon>
    </lineage>
</organism>
<sequence>MGATIGQATEAKTKMPPTPSFLGSGWDEATTNEGIGSGGQRWMLPPLHALGNASNRGCAWRERGNRHGSHGWLAGFGWPSLASKGGSLASRIAWPFK</sequence>
<keyword evidence="3" id="KW-1185">Reference proteome</keyword>
<accession>A0A0E0DP85</accession>
<protein>
    <submittedName>
        <fullName evidence="2">Uncharacterized protein</fullName>
    </submittedName>
</protein>
<proteinExistence type="predicted"/>
<dbReference type="EnsemblPlants" id="OMERI05G08590.1">
    <property type="protein sequence ID" value="OMERI05G08590.1"/>
    <property type="gene ID" value="OMERI05G08590"/>
</dbReference>
<dbReference type="AlphaFoldDB" id="A0A0E0DP85"/>
<reference evidence="2" key="2">
    <citation type="submission" date="2018-05" db="EMBL/GenBank/DDBJ databases">
        <title>OmerRS3 (Oryza meridionalis Reference Sequence Version 3).</title>
        <authorList>
            <person name="Zhang J."/>
            <person name="Kudrna D."/>
            <person name="Lee S."/>
            <person name="Talag J."/>
            <person name="Welchert J."/>
            <person name="Wing R.A."/>
        </authorList>
    </citation>
    <scope>NUCLEOTIDE SEQUENCE [LARGE SCALE GENOMIC DNA]</scope>
    <source>
        <strain evidence="2">cv. OR44</strain>
    </source>
</reference>